<proteinExistence type="predicted"/>
<dbReference type="PROSITE" id="PS50240">
    <property type="entry name" value="TRYPSIN_DOM"/>
    <property type="match status" value="1"/>
</dbReference>
<reference evidence="3 4" key="1">
    <citation type="journal article" date="2018" name="Nat. Ecol. Evol.">
        <title>Genomic signatures of mitonuclear coevolution across populations of Tigriopus californicus.</title>
        <authorList>
            <person name="Barreto F.S."/>
            <person name="Watson E.T."/>
            <person name="Lima T.G."/>
            <person name="Willett C.S."/>
            <person name="Edmands S."/>
            <person name="Li W."/>
            <person name="Burton R.S."/>
        </authorList>
    </citation>
    <scope>NUCLEOTIDE SEQUENCE [LARGE SCALE GENOMIC DNA]</scope>
    <source>
        <strain evidence="3 4">San Diego</strain>
    </source>
</reference>
<feature type="domain" description="Peptidase S1" evidence="2">
    <location>
        <begin position="1"/>
        <end position="166"/>
    </location>
</feature>
<gene>
    <name evidence="3" type="ORF">TCAL_17275</name>
</gene>
<dbReference type="Gene3D" id="2.40.10.10">
    <property type="entry name" value="Trypsin-like serine proteases"/>
    <property type="match status" value="2"/>
</dbReference>
<accession>A0A553NXN4</accession>
<dbReference type="InterPro" id="IPR043504">
    <property type="entry name" value="Peptidase_S1_PA_chymotrypsin"/>
</dbReference>
<evidence type="ECO:0000256" key="1">
    <source>
        <dbReference type="ARBA" id="ARBA00023157"/>
    </source>
</evidence>
<sequence>MKVPPNTYHYNDVNLFKRKDIIALWHLPTSVAVNNRAGLVCLPSAPRPEDLETIEVAGWGQVCIDCGSSAILKTATMHLLDVDSCQSGWIPSYPFALTEKILCTTNATGQVYFGDSGGFGGWRRDDGRYEQLGVVSFGSETPLDPERPVVFTRVYDYLTWIYQTMLSSKP</sequence>
<dbReference type="AlphaFoldDB" id="A0A553NXN4"/>
<dbReference type="GO" id="GO:0006508">
    <property type="term" value="P:proteolysis"/>
    <property type="evidence" value="ECO:0007669"/>
    <property type="project" value="InterPro"/>
</dbReference>
<dbReference type="Pfam" id="PF00089">
    <property type="entry name" value="Trypsin"/>
    <property type="match status" value="1"/>
</dbReference>
<dbReference type="STRING" id="6832.A0A553NXN4"/>
<keyword evidence="4" id="KW-1185">Reference proteome</keyword>
<dbReference type="PANTHER" id="PTHR24252:SF7">
    <property type="entry name" value="HYALIN"/>
    <property type="match status" value="1"/>
</dbReference>
<dbReference type="GO" id="GO:0004252">
    <property type="term" value="F:serine-type endopeptidase activity"/>
    <property type="evidence" value="ECO:0007669"/>
    <property type="project" value="InterPro"/>
</dbReference>
<evidence type="ECO:0000313" key="4">
    <source>
        <dbReference type="Proteomes" id="UP000318571"/>
    </source>
</evidence>
<organism evidence="3 4">
    <name type="scientific">Tigriopus californicus</name>
    <name type="common">Marine copepod</name>
    <dbReference type="NCBI Taxonomy" id="6832"/>
    <lineage>
        <taxon>Eukaryota</taxon>
        <taxon>Metazoa</taxon>
        <taxon>Ecdysozoa</taxon>
        <taxon>Arthropoda</taxon>
        <taxon>Crustacea</taxon>
        <taxon>Multicrustacea</taxon>
        <taxon>Hexanauplia</taxon>
        <taxon>Copepoda</taxon>
        <taxon>Harpacticoida</taxon>
        <taxon>Harpacticidae</taxon>
        <taxon>Tigriopus</taxon>
    </lineage>
</organism>
<dbReference type="Proteomes" id="UP000318571">
    <property type="component" value="Chromosome 9"/>
</dbReference>
<dbReference type="SUPFAM" id="SSF50494">
    <property type="entry name" value="Trypsin-like serine proteases"/>
    <property type="match status" value="1"/>
</dbReference>
<dbReference type="EMBL" id="VCGU01000009">
    <property type="protein sequence ID" value="TRY70189.1"/>
    <property type="molecule type" value="Genomic_DNA"/>
</dbReference>
<comment type="caution">
    <text evidence="3">The sequence shown here is derived from an EMBL/GenBank/DDBJ whole genome shotgun (WGS) entry which is preliminary data.</text>
</comment>
<keyword evidence="1" id="KW-1015">Disulfide bond</keyword>
<dbReference type="SMART" id="SM00020">
    <property type="entry name" value="Tryp_SPc"/>
    <property type="match status" value="1"/>
</dbReference>
<evidence type="ECO:0000313" key="3">
    <source>
        <dbReference type="EMBL" id="TRY70189.1"/>
    </source>
</evidence>
<dbReference type="PANTHER" id="PTHR24252">
    <property type="entry name" value="ACROSIN-RELATED"/>
    <property type="match status" value="1"/>
</dbReference>
<evidence type="ECO:0000259" key="2">
    <source>
        <dbReference type="PROSITE" id="PS50240"/>
    </source>
</evidence>
<name>A0A553NXN4_TIGCA</name>
<protein>
    <recommendedName>
        <fullName evidence="2">Peptidase S1 domain-containing protein</fullName>
    </recommendedName>
</protein>
<dbReference type="InterPro" id="IPR001254">
    <property type="entry name" value="Trypsin_dom"/>
</dbReference>
<dbReference type="InterPro" id="IPR009003">
    <property type="entry name" value="Peptidase_S1_PA"/>
</dbReference>